<organism evidence="3 4">
    <name type="scientific">Aspergillus steynii IBT 23096</name>
    <dbReference type="NCBI Taxonomy" id="1392250"/>
    <lineage>
        <taxon>Eukaryota</taxon>
        <taxon>Fungi</taxon>
        <taxon>Dikarya</taxon>
        <taxon>Ascomycota</taxon>
        <taxon>Pezizomycotina</taxon>
        <taxon>Eurotiomycetes</taxon>
        <taxon>Eurotiomycetidae</taxon>
        <taxon>Eurotiales</taxon>
        <taxon>Aspergillaceae</taxon>
        <taxon>Aspergillus</taxon>
        <taxon>Aspergillus subgen. Circumdati</taxon>
    </lineage>
</organism>
<dbReference type="InterPro" id="IPR016031">
    <property type="entry name" value="Trp_RNA-bd_attenuator-like_dom"/>
</dbReference>
<dbReference type="PANTHER" id="PTHR43657:SF1">
    <property type="entry name" value="ALTERED INHERITANCE OF MITOCHONDRIA PROTEIN 24, MITOCHONDRIAL"/>
    <property type="match status" value="1"/>
</dbReference>
<comment type="subcellular location">
    <subcellularLocation>
        <location evidence="1">Mitochondrion</location>
    </subcellularLocation>
</comment>
<protein>
    <recommendedName>
        <fullName evidence="1">Altered inheritance of mitochondria protein 24, mitochondrial</fullName>
    </recommendedName>
</protein>
<feature type="region of interest" description="Disordered" evidence="2">
    <location>
        <begin position="1"/>
        <end position="93"/>
    </location>
</feature>
<feature type="compositionally biased region" description="Pro residues" evidence="2">
    <location>
        <begin position="76"/>
        <end position="87"/>
    </location>
</feature>
<feature type="compositionally biased region" description="Polar residues" evidence="2">
    <location>
        <begin position="54"/>
        <end position="67"/>
    </location>
</feature>
<name>A0A2I2GIM0_9EURO</name>
<sequence>MSTAFPPPNQETPFPPPAHSATFPAPQSSPAFPPPNFSYPPPPKQQPASPPPSDINNAVYNANPGTNSPFVQPTSVSPPPQSPPLPVQQPQRASTMPVQYSPVQYSPVQNVSSSDEVGTFNGGSYRISHRDTNSILTLQLAVGCPIEAKPGAMIAMSDKISLRGSVKFSLKKMFAGDITLSTYTGPGEVLLAPSTLGDIIVLRLSGSDTWKVGKDGFLAATSGIEKDYQSQGLTKGVFSGEGFFVYKMTGIGLVWLQSFGAIIKKDIAEGETYFVDNGHLVAWNCKYKIERVASGGIISGISSGEGLACRFMGPGTVYLQTRNVGTFAAHIGAHTASG</sequence>
<dbReference type="NCBIfam" id="TIGR00266">
    <property type="entry name" value="TIGR00266 family protein"/>
    <property type="match status" value="1"/>
</dbReference>
<feature type="compositionally biased region" description="Pro residues" evidence="2">
    <location>
        <begin position="1"/>
        <end position="18"/>
    </location>
</feature>
<keyword evidence="4" id="KW-1185">Reference proteome</keyword>
<evidence type="ECO:0000313" key="4">
    <source>
        <dbReference type="Proteomes" id="UP000234275"/>
    </source>
</evidence>
<evidence type="ECO:0000313" key="3">
    <source>
        <dbReference type="EMBL" id="PLB52719.1"/>
    </source>
</evidence>
<proteinExistence type="inferred from homology"/>
<gene>
    <name evidence="3" type="ORF">P170DRAFT_434441</name>
</gene>
<dbReference type="RefSeq" id="XP_024708021.1">
    <property type="nucleotide sequence ID" value="XM_024848716.1"/>
</dbReference>
<comment type="caution">
    <text evidence="3">The sequence shown here is derived from an EMBL/GenBank/DDBJ whole genome shotgun (WGS) entry which is preliminary data.</text>
</comment>
<feature type="compositionally biased region" description="Pro residues" evidence="2">
    <location>
        <begin position="31"/>
        <end position="53"/>
    </location>
</feature>
<dbReference type="PANTHER" id="PTHR43657">
    <property type="entry name" value="TRYPTOPHAN RNA-BINDING ATTENUATOR PROTEIN-LIKE PROTEIN"/>
    <property type="match status" value="1"/>
</dbReference>
<comment type="similarity">
    <text evidence="1">Belongs to the AIM24 family.</text>
</comment>
<dbReference type="InterPro" id="IPR002838">
    <property type="entry name" value="AIM24"/>
</dbReference>
<dbReference type="AlphaFoldDB" id="A0A2I2GIM0"/>
<accession>A0A2I2GIM0</accession>
<reference evidence="3 4" key="1">
    <citation type="submission" date="2016-12" db="EMBL/GenBank/DDBJ databases">
        <title>The genomes of Aspergillus section Nigri reveals drivers in fungal speciation.</title>
        <authorList>
            <consortium name="DOE Joint Genome Institute"/>
            <person name="Vesth T.C."/>
            <person name="Nybo J."/>
            <person name="Theobald S."/>
            <person name="Brandl J."/>
            <person name="Frisvad J.C."/>
            <person name="Nielsen K.F."/>
            <person name="Lyhne E.K."/>
            <person name="Kogle M.E."/>
            <person name="Kuo A."/>
            <person name="Riley R."/>
            <person name="Clum A."/>
            <person name="Nolan M."/>
            <person name="Lipzen A."/>
            <person name="Salamov A."/>
            <person name="Henrissat B."/>
            <person name="Wiebenga A."/>
            <person name="De Vries R.P."/>
            <person name="Grigoriev I.V."/>
            <person name="Mortensen U.H."/>
            <person name="Andersen M.R."/>
            <person name="Baker S.E."/>
        </authorList>
    </citation>
    <scope>NUCLEOTIDE SEQUENCE [LARGE SCALE GENOMIC DNA]</scope>
    <source>
        <strain evidence="3 4">IBT 23096</strain>
    </source>
</reference>
<dbReference type="Pfam" id="PF01987">
    <property type="entry name" value="AIM24"/>
    <property type="match status" value="1"/>
</dbReference>
<dbReference type="STRING" id="1392250.A0A2I2GIM0"/>
<keyword evidence="1" id="KW-0496">Mitochondrion</keyword>
<dbReference type="SUPFAM" id="SSF51219">
    <property type="entry name" value="TRAP-like"/>
    <property type="match status" value="1"/>
</dbReference>
<dbReference type="GO" id="GO:0005739">
    <property type="term" value="C:mitochondrion"/>
    <property type="evidence" value="ECO:0007669"/>
    <property type="project" value="UniProtKB-SubCell"/>
</dbReference>
<dbReference type="VEuPathDB" id="FungiDB:P170DRAFT_434441"/>
<dbReference type="Gene3D" id="3.60.160.10">
    <property type="entry name" value="Mitochondrial biogenesis AIM24"/>
    <property type="match status" value="1"/>
</dbReference>
<dbReference type="GeneID" id="36556415"/>
<dbReference type="InterPro" id="IPR036983">
    <property type="entry name" value="AIM24_sf"/>
</dbReference>
<dbReference type="Proteomes" id="UP000234275">
    <property type="component" value="Unassembled WGS sequence"/>
</dbReference>
<dbReference type="EMBL" id="MSFO01000002">
    <property type="protein sequence ID" value="PLB52719.1"/>
    <property type="molecule type" value="Genomic_DNA"/>
</dbReference>
<evidence type="ECO:0000256" key="2">
    <source>
        <dbReference type="SAM" id="MobiDB-lite"/>
    </source>
</evidence>
<evidence type="ECO:0000256" key="1">
    <source>
        <dbReference type="RuleBase" id="RU363045"/>
    </source>
</evidence>
<dbReference type="OrthoDB" id="1705416at2759"/>